<accession>A0A5B7HSZ3</accession>
<dbReference type="Proteomes" id="UP000324222">
    <property type="component" value="Unassembled WGS sequence"/>
</dbReference>
<dbReference type="EMBL" id="VSRR010035624">
    <property type="protein sequence ID" value="MPC72889.1"/>
    <property type="molecule type" value="Genomic_DNA"/>
</dbReference>
<comment type="caution">
    <text evidence="1">The sequence shown here is derived from an EMBL/GenBank/DDBJ whole genome shotgun (WGS) entry which is preliminary data.</text>
</comment>
<proteinExistence type="predicted"/>
<reference evidence="1 2" key="1">
    <citation type="submission" date="2019-05" db="EMBL/GenBank/DDBJ databases">
        <title>Another draft genome of Portunus trituberculatus and its Hox gene families provides insights of decapod evolution.</title>
        <authorList>
            <person name="Jeong J.-H."/>
            <person name="Song I."/>
            <person name="Kim S."/>
            <person name="Choi T."/>
            <person name="Kim D."/>
            <person name="Ryu S."/>
            <person name="Kim W."/>
        </authorList>
    </citation>
    <scope>NUCLEOTIDE SEQUENCE [LARGE SCALE GENOMIC DNA]</scope>
    <source>
        <tissue evidence="1">Muscle</tissue>
    </source>
</reference>
<sequence>MEQQFYQVASDMQTVQDEGKQYNGVKCDSVKEEMKEYCAHALQELVRIIEERCAHAKEKHRKSPVRTIHFKEEASRSLELAPPFCALLHLSAVRGTVDAVSRHSFPEDASHKWRKPAEYDLPGPIQVVGRRPRVKRQGAGAALIVHSMKSVQGRAHSGIPMSATLPVRRGRPVQLV</sequence>
<protein>
    <submittedName>
        <fullName evidence="1">Uncharacterized protein</fullName>
    </submittedName>
</protein>
<keyword evidence="2" id="KW-1185">Reference proteome</keyword>
<gene>
    <name evidence="1" type="ORF">E2C01_067202</name>
</gene>
<evidence type="ECO:0000313" key="2">
    <source>
        <dbReference type="Proteomes" id="UP000324222"/>
    </source>
</evidence>
<dbReference type="AlphaFoldDB" id="A0A5B7HSZ3"/>
<organism evidence="1 2">
    <name type="scientific">Portunus trituberculatus</name>
    <name type="common">Swimming crab</name>
    <name type="synonym">Neptunus trituberculatus</name>
    <dbReference type="NCBI Taxonomy" id="210409"/>
    <lineage>
        <taxon>Eukaryota</taxon>
        <taxon>Metazoa</taxon>
        <taxon>Ecdysozoa</taxon>
        <taxon>Arthropoda</taxon>
        <taxon>Crustacea</taxon>
        <taxon>Multicrustacea</taxon>
        <taxon>Malacostraca</taxon>
        <taxon>Eumalacostraca</taxon>
        <taxon>Eucarida</taxon>
        <taxon>Decapoda</taxon>
        <taxon>Pleocyemata</taxon>
        <taxon>Brachyura</taxon>
        <taxon>Eubrachyura</taxon>
        <taxon>Portunoidea</taxon>
        <taxon>Portunidae</taxon>
        <taxon>Portuninae</taxon>
        <taxon>Portunus</taxon>
    </lineage>
</organism>
<evidence type="ECO:0000313" key="1">
    <source>
        <dbReference type="EMBL" id="MPC72889.1"/>
    </source>
</evidence>
<name>A0A5B7HSZ3_PORTR</name>